<proteinExistence type="predicted"/>
<gene>
    <name evidence="2" type="ORF">AWZ03_004686</name>
</gene>
<organism evidence="2 3">
    <name type="scientific">Drosophila navojoa</name>
    <name type="common">Fruit fly</name>
    <dbReference type="NCBI Taxonomy" id="7232"/>
    <lineage>
        <taxon>Eukaryota</taxon>
        <taxon>Metazoa</taxon>
        <taxon>Ecdysozoa</taxon>
        <taxon>Arthropoda</taxon>
        <taxon>Hexapoda</taxon>
        <taxon>Insecta</taxon>
        <taxon>Pterygota</taxon>
        <taxon>Neoptera</taxon>
        <taxon>Endopterygota</taxon>
        <taxon>Diptera</taxon>
        <taxon>Brachycera</taxon>
        <taxon>Muscomorpha</taxon>
        <taxon>Ephydroidea</taxon>
        <taxon>Drosophilidae</taxon>
        <taxon>Drosophila</taxon>
    </lineage>
</organism>
<dbReference type="Proteomes" id="UP000295192">
    <property type="component" value="Unassembled WGS sequence"/>
</dbReference>
<keyword evidence="3" id="KW-1185">Reference proteome</keyword>
<evidence type="ECO:0000313" key="2">
    <source>
        <dbReference type="EMBL" id="TDG48783.1"/>
    </source>
</evidence>
<feature type="compositionally biased region" description="Low complexity" evidence="1">
    <location>
        <begin position="127"/>
        <end position="137"/>
    </location>
</feature>
<reference evidence="2 3" key="1">
    <citation type="journal article" date="2019" name="J. Hered.">
        <title>An Improved Genome Assembly for Drosophila navojoa, the Basal Species in the mojavensis Cluster.</title>
        <authorList>
            <person name="Vanderlinde T."/>
            <person name="Dupim E.G."/>
            <person name="Nazario-Yepiz N.O."/>
            <person name="Carvalho A.B."/>
        </authorList>
    </citation>
    <scope>NUCLEOTIDE SEQUENCE [LARGE SCALE GENOMIC DNA]</scope>
    <source>
        <strain evidence="2">Navoj_Jal97</strain>
        <tissue evidence="2">Whole organism</tissue>
    </source>
</reference>
<dbReference type="EMBL" id="LSRL02000029">
    <property type="protein sequence ID" value="TDG48783.1"/>
    <property type="molecule type" value="Genomic_DNA"/>
</dbReference>
<comment type="caution">
    <text evidence="2">The sequence shown here is derived from an EMBL/GenBank/DDBJ whole genome shotgun (WGS) entry which is preliminary data.</text>
</comment>
<sequence length="177" mass="19321">MQSQTDARALIGQKTRAGQLAGLELTRSEMNLKPKPKLKLRLKQTSTVNASPKRYKSAEVGGKRRADSNLVKAVSNGFDSRWHTPPYQRGIRGELSSRKYAFNLQLSATTRPGYGQDIALIQLASSSSSSSSSRGNWNGDGNGNGSSSCQDTQLERSLNHMIPDKILVSLTLRNSIN</sequence>
<dbReference type="AlphaFoldDB" id="A0A484BJ08"/>
<protein>
    <submittedName>
        <fullName evidence="2">Uncharacterized protein</fullName>
    </submittedName>
</protein>
<name>A0A484BJ08_DRONA</name>
<evidence type="ECO:0000256" key="1">
    <source>
        <dbReference type="SAM" id="MobiDB-lite"/>
    </source>
</evidence>
<accession>A0A484BJ08</accession>
<feature type="region of interest" description="Disordered" evidence="1">
    <location>
        <begin position="127"/>
        <end position="151"/>
    </location>
</feature>
<evidence type="ECO:0000313" key="3">
    <source>
        <dbReference type="Proteomes" id="UP000295192"/>
    </source>
</evidence>